<evidence type="ECO:0000313" key="1">
    <source>
        <dbReference type="EMBL" id="SFK25989.1"/>
    </source>
</evidence>
<dbReference type="CDD" id="cd16441">
    <property type="entry name" value="beta_Kdo_transferase_KpsS"/>
    <property type="match status" value="1"/>
</dbReference>
<dbReference type="InterPro" id="IPR007833">
    <property type="entry name" value="Capsule_polysaccharide_synth"/>
</dbReference>
<dbReference type="GO" id="GO:0000271">
    <property type="term" value="P:polysaccharide biosynthetic process"/>
    <property type="evidence" value="ECO:0007669"/>
    <property type="project" value="InterPro"/>
</dbReference>
<evidence type="ECO:0000313" key="2">
    <source>
        <dbReference type="Proteomes" id="UP000199473"/>
    </source>
</evidence>
<reference evidence="1 2" key="1">
    <citation type="submission" date="2016-10" db="EMBL/GenBank/DDBJ databases">
        <authorList>
            <person name="de Groot N.N."/>
        </authorList>
    </citation>
    <scope>NUCLEOTIDE SEQUENCE [LARGE SCALE GENOMIC DNA]</scope>
    <source>
        <strain evidence="1 2">DSM 19981</strain>
    </source>
</reference>
<keyword evidence="2" id="KW-1185">Reference proteome</keyword>
<proteinExistence type="predicted"/>
<sequence length="454" mass="49795">MVAMGPMLRTDALPSARIRDGVAIVAAPPRPGPRRFLFLQGPISPFFTEVARALAARGHATHRINLSFGDRLFWGGVEGQPPAVHYQGRPEDWPAFIAGYLDRHGITDILLLGEQRGYHRAAISAAATRDIAVVVTDFGYFRPDWITLERDGMGGDSRFPRDPDRIRALARCLPPADLTEKLRDDFGRQAVWDVIYHLACLAPWPFPHYRSHQLHHPIATYWGVARRLLRRRAERAEGDRALAAIGDRPFWLFAMQTETDFSVRAYSPYPDLDTPIAETLRSFATHAPAEGQLLIKVHPLDPCLKPWEKRIRQLAADAGLAGRVHVARNGSLDDMVRGMRGLITINSTVGLKAVVCGKPVKALGSAVWNLPGLAHQGPLDSFWTEAATPDPAFRADFLAALQATTQLRGVFYAPQGRAVAVAAVTEALHEDRVGALLPPLRDPAADHGAGSPPG</sequence>
<dbReference type="GO" id="GO:0015774">
    <property type="term" value="P:polysaccharide transport"/>
    <property type="evidence" value="ECO:0007669"/>
    <property type="project" value="InterPro"/>
</dbReference>
<organism evidence="1 2">
    <name type="scientific">Falsiroseomonas stagni DSM 19981</name>
    <dbReference type="NCBI Taxonomy" id="1123062"/>
    <lineage>
        <taxon>Bacteria</taxon>
        <taxon>Pseudomonadati</taxon>
        <taxon>Pseudomonadota</taxon>
        <taxon>Alphaproteobacteria</taxon>
        <taxon>Acetobacterales</taxon>
        <taxon>Roseomonadaceae</taxon>
        <taxon>Falsiroseomonas</taxon>
    </lineage>
</organism>
<gene>
    <name evidence="1" type="ORF">SAMN02745775_101893</name>
</gene>
<protein>
    <submittedName>
        <fullName evidence="1">Capsular polysaccharide export protein</fullName>
    </submittedName>
</protein>
<dbReference type="OrthoDB" id="9794206at2"/>
<dbReference type="AlphaFoldDB" id="A0A1I3Y3K9"/>
<dbReference type="Proteomes" id="UP000199473">
    <property type="component" value="Unassembled WGS sequence"/>
</dbReference>
<dbReference type="Pfam" id="PF05159">
    <property type="entry name" value="Capsule_synth"/>
    <property type="match status" value="1"/>
</dbReference>
<dbReference type="EMBL" id="FOSQ01000001">
    <property type="protein sequence ID" value="SFK25989.1"/>
    <property type="molecule type" value="Genomic_DNA"/>
</dbReference>
<name>A0A1I3Y3K9_9PROT</name>
<accession>A0A1I3Y3K9</accession>
<dbReference type="STRING" id="1123062.SAMN02745775_101893"/>